<evidence type="ECO:0000313" key="2">
    <source>
        <dbReference type="Proteomes" id="UP000198307"/>
    </source>
</evidence>
<organism evidence="1 2">
    <name type="scientific">Paracoccus seriniphilus</name>
    <dbReference type="NCBI Taxonomy" id="184748"/>
    <lineage>
        <taxon>Bacteria</taxon>
        <taxon>Pseudomonadati</taxon>
        <taxon>Pseudomonadota</taxon>
        <taxon>Alphaproteobacteria</taxon>
        <taxon>Rhodobacterales</taxon>
        <taxon>Paracoccaceae</taxon>
        <taxon>Paracoccus</taxon>
    </lineage>
</organism>
<sequence>MTGSHVPIREKVGGMANQGRVIANRLRSRALIRLELTLEQRQVCNDSQLIRESMPE</sequence>
<dbReference type="EMBL" id="FZQB01000003">
    <property type="protein sequence ID" value="SNT72743.1"/>
    <property type="molecule type" value="Genomic_DNA"/>
</dbReference>
<keyword evidence="2" id="KW-1185">Reference proteome</keyword>
<dbReference type="AlphaFoldDB" id="A0A239PRQ9"/>
<proteinExistence type="predicted"/>
<dbReference type="Proteomes" id="UP000198307">
    <property type="component" value="Unassembled WGS sequence"/>
</dbReference>
<evidence type="ECO:0000313" key="1">
    <source>
        <dbReference type="EMBL" id="SNT72743.1"/>
    </source>
</evidence>
<accession>A0A239PRQ9</accession>
<reference evidence="1 2" key="1">
    <citation type="submission" date="2017-07" db="EMBL/GenBank/DDBJ databases">
        <authorList>
            <person name="Sun Z.S."/>
            <person name="Albrecht U."/>
            <person name="Echele G."/>
            <person name="Lee C.C."/>
        </authorList>
    </citation>
    <scope>NUCLEOTIDE SEQUENCE [LARGE SCALE GENOMIC DNA]</scope>
    <source>
        <strain evidence="1 2">DSM 14827</strain>
    </source>
</reference>
<gene>
    <name evidence="1" type="ORF">SAMN05444959_103243</name>
</gene>
<protein>
    <submittedName>
        <fullName evidence="1">Uncharacterized protein</fullName>
    </submittedName>
</protein>
<name>A0A239PRQ9_9RHOB</name>